<dbReference type="AlphaFoldDB" id="A0AAD9EFP2"/>
<protein>
    <submittedName>
        <fullName evidence="2">Uncharacterized protein</fullName>
    </submittedName>
</protein>
<dbReference type="Proteomes" id="UP001243330">
    <property type="component" value="Unassembled WGS sequence"/>
</dbReference>
<comment type="caution">
    <text evidence="2">The sequence shown here is derived from an EMBL/GenBank/DDBJ whole genome shotgun (WGS) entry which is preliminary data.</text>
</comment>
<evidence type="ECO:0000313" key="3">
    <source>
        <dbReference type="Proteomes" id="UP001243330"/>
    </source>
</evidence>
<name>A0AAD9EFP2_9PEZI</name>
<accession>A0AAD9EFP2</accession>
<organism evidence="2 3">
    <name type="scientific">Colletotrichum chrysophilum</name>
    <dbReference type="NCBI Taxonomy" id="1836956"/>
    <lineage>
        <taxon>Eukaryota</taxon>
        <taxon>Fungi</taxon>
        <taxon>Dikarya</taxon>
        <taxon>Ascomycota</taxon>
        <taxon>Pezizomycotina</taxon>
        <taxon>Sordariomycetes</taxon>
        <taxon>Hypocreomycetidae</taxon>
        <taxon>Glomerellales</taxon>
        <taxon>Glomerellaceae</taxon>
        <taxon>Colletotrichum</taxon>
        <taxon>Colletotrichum gloeosporioides species complex</taxon>
    </lineage>
</organism>
<dbReference type="EMBL" id="JAQOWY010000256">
    <property type="protein sequence ID" value="KAK1845897.1"/>
    <property type="molecule type" value="Genomic_DNA"/>
</dbReference>
<gene>
    <name evidence="2" type="ORF">CCHR01_11507</name>
</gene>
<evidence type="ECO:0000313" key="2">
    <source>
        <dbReference type="EMBL" id="KAK1845897.1"/>
    </source>
</evidence>
<evidence type="ECO:0000256" key="1">
    <source>
        <dbReference type="SAM" id="MobiDB-lite"/>
    </source>
</evidence>
<feature type="region of interest" description="Disordered" evidence="1">
    <location>
        <begin position="1"/>
        <end position="39"/>
    </location>
</feature>
<reference evidence="2" key="1">
    <citation type="submission" date="2023-01" db="EMBL/GenBank/DDBJ databases">
        <title>Colletotrichum chrysophilum M932 genome sequence.</title>
        <authorList>
            <person name="Baroncelli R."/>
        </authorList>
    </citation>
    <scope>NUCLEOTIDE SEQUENCE</scope>
    <source>
        <strain evidence="2">M932</strain>
    </source>
</reference>
<sequence length="122" mass="13364">MEPQVVQVMGQSETIRGQNTTSASALRTPHSAAQRRQTREGNHWVGFSRLAPMECVIMPSRPSPHTLCLFSGHFRLALPGSGLTSAAARGGRRGLLLTKSCKENVQTPSSVYQFGLWSRPPY</sequence>
<keyword evidence="3" id="KW-1185">Reference proteome</keyword>
<proteinExistence type="predicted"/>
<feature type="compositionally biased region" description="Polar residues" evidence="1">
    <location>
        <begin position="9"/>
        <end position="25"/>
    </location>
</feature>